<proteinExistence type="predicted"/>
<reference evidence="2" key="2">
    <citation type="submission" date="2010-04" db="EMBL/GenBank/DDBJ databases">
        <authorList>
            <person name="Buell R."/>
            <person name="Hamilton J."/>
            <person name="Hostetler J."/>
        </authorList>
    </citation>
    <scope>NUCLEOTIDE SEQUENCE [LARGE SCALE GENOMIC DNA]</scope>
    <source>
        <strain evidence="2">DAOM:BR144</strain>
    </source>
</reference>
<evidence type="ECO:0000313" key="1">
    <source>
        <dbReference type="EnsemblProtists" id="PYU1_T002699"/>
    </source>
</evidence>
<organism evidence="1 2">
    <name type="scientific">Globisporangium ultimum (strain ATCC 200006 / CBS 805.95 / DAOM BR144)</name>
    <name type="common">Pythium ultimum</name>
    <dbReference type="NCBI Taxonomy" id="431595"/>
    <lineage>
        <taxon>Eukaryota</taxon>
        <taxon>Sar</taxon>
        <taxon>Stramenopiles</taxon>
        <taxon>Oomycota</taxon>
        <taxon>Peronosporomycetes</taxon>
        <taxon>Pythiales</taxon>
        <taxon>Pythiaceae</taxon>
        <taxon>Globisporangium</taxon>
    </lineage>
</organism>
<dbReference type="EMBL" id="GL376628">
    <property type="status" value="NOT_ANNOTATED_CDS"/>
    <property type="molecule type" value="Genomic_DNA"/>
</dbReference>
<protein>
    <recommendedName>
        <fullName evidence="3">DNA mismatch repair proteins mutS family domain-containing protein</fullName>
    </recommendedName>
</protein>
<dbReference type="HOGENOM" id="CLU_2404364_0_0_1"/>
<name>K3WCK8_GLOUD</name>
<dbReference type="Proteomes" id="UP000019132">
    <property type="component" value="Unassembled WGS sequence"/>
</dbReference>
<evidence type="ECO:0008006" key="3">
    <source>
        <dbReference type="Google" id="ProtNLM"/>
    </source>
</evidence>
<dbReference type="AlphaFoldDB" id="K3WCK8"/>
<evidence type="ECO:0000313" key="2">
    <source>
        <dbReference type="Proteomes" id="UP000019132"/>
    </source>
</evidence>
<sequence>MSYGSSQFLYVDLLTNALGDIVTAKLALVLRHQFNTTDAFLKVFIDEVGPLFIILDEIGMAFENDNLTNIATKDLFMEFCYKFLGKWLVASKE</sequence>
<keyword evidence="2" id="KW-1185">Reference proteome</keyword>
<accession>K3WCK8</accession>
<dbReference type="InParanoid" id="K3WCK8"/>
<reference evidence="2" key="1">
    <citation type="journal article" date="2010" name="Genome Biol.">
        <title>Genome sequence of the necrotrophic plant pathogen Pythium ultimum reveals original pathogenicity mechanisms and effector repertoire.</title>
        <authorList>
            <person name="Levesque C.A."/>
            <person name="Brouwer H."/>
            <person name="Cano L."/>
            <person name="Hamilton J.P."/>
            <person name="Holt C."/>
            <person name="Huitema E."/>
            <person name="Raffaele S."/>
            <person name="Robideau G.P."/>
            <person name="Thines M."/>
            <person name="Win J."/>
            <person name="Zerillo M.M."/>
            <person name="Beakes G.W."/>
            <person name="Boore J.L."/>
            <person name="Busam D."/>
            <person name="Dumas B."/>
            <person name="Ferriera S."/>
            <person name="Fuerstenberg S.I."/>
            <person name="Gachon C.M."/>
            <person name="Gaulin E."/>
            <person name="Govers F."/>
            <person name="Grenville-Briggs L."/>
            <person name="Horner N."/>
            <person name="Hostetler J."/>
            <person name="Jiang R.H."/>
            <person name="Johnson J."/>
            <person name="Krajaejun T."/>
            <person name="Lin H."/>
            <person name="Meijer H.J."/>
            <person name="Moore B."/>
            <person name="Morris P."/>
            <person name="Phuntmart V."/>
            <person name="Puiu D."/>
            <person name="Shetty J."/>
            <person name="Stajich J.E."/>
            <person name="Tripathy S."/>
            <person name="Wawra S."/>
            <person name="van West P."/>
            <person name="Whitty B.R."/>
            <person name="Coutinho P.M."/>
            <person name="Henrissat B."/>
            <person name="Martin F."/>
            <person name="Thomas P.D."/>
            <person name="Tyler B.M."/>
            <person name="De Vries R.P."/>
            <person name="Kamoun S."/>
            <person name="Yandell M."/>
            <person name="Tisserat N."/>
            <person name="Buell C.R."/>
        </authorList>
    </citation>
    <scope>NUCLEOTIDE SEQUENCE</scope>
    <source>
        <strain evidence="2">DAOM:BR144</strain>
    </source>
</reference>
<reference evidence="1" key="3">
    <citation type="submission" date="2015-02" db="UniProtKB">
        <authorList>
            <consortium name="EnsemblProtists"/>
        </authorList>
    </citation>
    <scope>IDENTIFICATION</scope>
    <source>
        <strain evidence="1">DAOM BR144</strain>
    </source>
</reference>
<dbReference type="VEuPathDB" id="FungiDB:PYU1_G002696"/>
<dbReference type="EnsemblProtists" id="PYU1_T002699">
    <property type="protein sequence ID" value="PYU1_T002699"/>
    <property type="gene ID" value="PYU1_G002696"/>
</dbReference>